<feature type="non-terminal residue" evidence="2">
    <location>
        <position position="287"/>
    </location>
</feature>
<proteinExistence type="predicted"/>
<protein>
    <submittedName>
        <fullName evidence="2">ABC transporter, permease protein 2 (Cluster 5, nickel/peptides/opines)</fullName>
    </submittedName>
</protein>
<evidence type="ECO:0000313" key="2">
    <source>
        <dbReference type="EMBL" id="CAA9216392.1"/>
    </source>
</evidence>
<sequence>VGDRTSGRADQRGEAAAALAGAGGLRHRLALADARHRAAGRCHRALCLYRARPPQPPGAARGDHAAPARHRRAGAGRALAPDLLDPHEPADRLRGDHHRRADRHLARRAGGAFPRPGRAGGPRPGRFLGEPALPHPGARGARLLRQFADALHLPARPACLGALCADRARPRHQRRRAGLRGGGAAARRLALARLWPSCAAEHRLDADRLDDARLPRDHPARERPLLPRPRRAAAGDLARLHGRLRTGISHPCSLDPALAGGGDRADDLLRLGARRLAARPARPDPEL</sequence>
<gene>
    <name evidence="2" type="ORF">AVDCRST_MAG27-213</name>
</gene>
<accession>A0A6J4H8J4</accession>
<feature type="region of interest" description="Disordered" evidence="1">
    <location>
        <begin position="214"/>
        <end position="233"/>
    </location>
</feature>
<feature type="compositionally biased region" description="Basic and acidic residues" evidence="1">
    <location>
        <begin position="84"/>
        <end position="94"/>
    </location>
</feature>
<feature type="compositionally biased region" description="Basic and acidic residues" evidence="1">
    <location>
        <begin position="214"/>
        <end position="225"/>
    </location>
</feature>
<feature type="compositionally biased region" description="Basic residues" evidence="1">
    <location>
        <begin position="95"/>
        <end position="107"/>
    </location>
</feature>
<dbReference type="AlphaFoldDB" id="A0A6J4H8J4"/>
<feature type="region of interest" description="Disordered" evidence="1">
    <location>
        <begin position="53"/>
        <end position="133"/>
    </location>
</feature>
<evidence type="ECO:0000256" key="1">
    <source>
        <dbReference type="SAM" id="MobiDB-lite"/>
    </source>
</evidence>
<organism evidence="2">
    <name type="scientific">uncultured Craurococcus sp</name>
    <dbReference type="NCBI Taxonomy" id="1135998"/>
    <lineage>
        <taxon>Bacteria</taxon>
        <taxon>Pseudomonadati</taxon>
        <taxon>Pseudomonadota</taxon>
        <taxon>Alphaproteobacteria</taxon>
        <taxon>Acetobacterales</taxon>
        <taxon>Acetobacteraceae</taxon>
        <taxon>Craurococcus</taxon>
        <taxon>environmental samples</taxon>
    </lineage>
</organism>
<feature type="non-terminal residue" evidence="2">
    <location>
        <position position="1"/>
    </location>
</feature>
<feature type="compositionally biased region" description="Low complexity" evidence="1">
    <location>
        <begin position="108"/>
        <end position="117"/>
    </location>
</feature>
<reference evidence="2" key="1">
    <citation type="submission" date="2020-02" db="EMBL/GenBank/DDBJ databases">
        <authorList>
            <person name="Meier V. D."/>
        </authorList>
    </citation>
    <scope>NUCLEOTIDE SEQUENCE</scope>
    <source>
        <strain evidence="2">AVDCRST_MAG27</strain>
    </source>
</reference>
<dbReference type="EMBL" id="CADCTD010000003">
    <property type="protein sequence ID" value="CAA9216392.1"/>
    <property type="molecule type" value="Genomic_DNA"/>
</dbReference>
<name>A0A6J4H8J4_9PROT</name>